<organism evidence="1 2">
    <name type="scientific">Rotaria magnacalcarata</name>
    <dbReference type="NCBI Taxonomy" id="392030"/>
    <lineage>
        <taxon>Eukaryota</taxon>
        <taxon>Metazoa</taxon>
        <taxon>Spiralia</taxon>
        <taxon>Gnathifera</taxon>
        <taxon>Rotifera</taxon>
        <taxon>Eurotatoria</taxon>
        <taxon>Bdelloidea</taxon>
        <taxon>Philodinida</taxon>
        <taxon>Philodinidae</taxon>
        <taxon>Rotaria</taxon>
    </lineage>
</organism>
<reference evidence="1" key="1">
    <citation type="submission" date="2021-02" db="EMBL/GenBank/DDBJ databases">
        <authorList>
            <person name="Nowell W R."/>
        </authorList>
    </citation>
    <scope>NUCLEOTIDE SEQUENCE</scope>
</reference>
<accession>A0A816VU85</accession>
<proteinExistence type="predicted"/>
<name>A0A816VU85_9BILA</name>
<dbReference type="EMBL" id="CAJNRE010014617">
    <property type="protein sequence ID" value="CAF2129282.1"/>
    <property type="molecule type" value="Genomic_DNA"/>
</dbReference>
<dbReference type="AlphaFoldDB" id="A0A816VU85"/>
<evidence type="ECO:0000313" key="2">
    <source>
        <dbReference type="Proteomes" id="UP000663824"/>
    </source>
</evidence>
<dbReference type="Proteomes" id="UP000663824">
    <property type="component" value="Unassembled WGS sequence"/>
</dbReference>
<evidence type="ECO:0000313" key="1">
    <source>
        <dbReference type="EMBL" id="CAF2129282.1"/>
    </source>
</evidence>
<comment type="caution">
    <text evidence="1">The sequence shown here is derived from an EMBL/GenBank/DDBJ whole genome shotgun (WGS) entry which is preliminary data.</text>
</comment>
<protein>
    <submittedName>
        <fullName evidence="1">Uncharacterized protein</fullName>
    </submittedName>
</protein>
<gene>
    <name evidence="1" type="ORF">MBJ925_LOCUS27302</name>
</gene>
<sequence length="665" mass="79329">MVDNELFEVDVLENLHDLSTSNTSSTDHKNTHVNEDLSSCTNPCSDDAEHQTIPTYLLSTDPSFEHFIRMQHMDIANSLDIEKLRAIAIVIHQLKMINLEITLWSTILKSGTGQFNESHTGPPLWPELFKKLIDSPVHQQQQNNDTMNEIYLNIVQSRLRQLKQREQYYQRKYDEQIHPIDNYHTTMKPFLQTFIQDKLHSVQMNFEHNITLIGYEFEDHRLAYEIQQQQEQQQNMNVHQQQLIEHLCHRKYQNEMSKCDFDTIKQLLRQKELPKSLDTIQVVFPTYIQAIHDHRIRQEYLNRHEQIMETYKNEMMILLVHIAEIFMLEIQQLFDDEMAKLWQEQRCLPIKKRFNSTVLNLIEERFRNITKKNTSMTFSDIFDVLDTNDNENDSSMFLAADSSKYYHHDFNFHMGLSDFEEEQEQELIYYENCAMMKVNDERVLSETIPKSHEINRSTHHTTGSFDEPDSMPDYLSVKNQLFDRTIEKLIDKDSSIDIDELRTFAFFKHELLVYRRLYHLWSLYLQAGRGELLKEDPTHDTKHSLRCYWTTHVKLSMSTSDRRLLSTSMTNEEKHIACESFVHQHLEKYKNKIDYYQKQIDEKENNMTHYIDIIKQPIEIIVSKYGGRPIGIKCDFAIAILYNNYKQHRLKIAYEQEKPTDYQVV</sequence>